<proteinExistence type="predicted"/>
<evidence type="ECO:0008006" key="3">
    <source>
        <dbReference type="Google" id="ProtNLM"/>
    </source>
</evidence>
<gene>
    <name evidence="1" type="ORF">SSYIS1_16520</name>
</gene>
<evidence type="ECO:0000313" key="1">
    <source>
        <dbReference type="EMBL" id="BBI92107.1"/>
    </source>
</evidence>
<dbReference type="Proteomes" id="UP000324392">
    <property type="component" value="Chromosome"/>
</dbReference>
<reference evidence="1 2" key="1">
    <citation type="submission" date="2019-03" db="EMBL/GenBank/DDBJ databases">
        <title>The genome sequence of Candidatus Serratia symbiotica strain IS.</title>
        <authorList>
            <person name="Nikoh N."/>
            <person name="Koga R."/>
            <person name="Oshima K."/>
            <person name="Hattori M."/>
            <person name="Fukatsu T."/>
        </authorList>
    </citation>
    <scope>NUCLEOTIDE SEQUENCE [LARGE SCALE GENOMIC DNA]</scope>
    <source>
        <strain evidence="1 2">IS</strain>
    </source>
</reference>
<dbReference type="EMBL" id="AP019531">
    <property type="protein sequence ID" value="BBI92107.1"/>
    <property type="molecule type" value="Genomic_DNA"/>
</dbReference>
<sequence length="104" mass="11381">MNTQNVNVNTAAQERSERYGKKSALKNSGLSDDQVYDLFCHVCLACGGRAIGTMESPALPADAEYLSIQLGDFDSLAVWLVDGWPVAASDEAVWIDWCIAEWLP</sequence>
<organism evidence="1 2">
    <name type="scientific">Serratia symbiotica</name>
    <dbReference type="NCBI Taxonomy" id="138074"/>
    <lineage>
        <taxon>Bacteria</taxon>
        <taxon>Pseudomonadati</taxon>
        <taxon>Pseudomonadota</taxon>
        <taxon>Gammaproteobacteria</taxon>
        <taxon>Enterobacterales</taxon>
        <taxon>Yersiniaceae</taxon>
        <taxon>Serratia</taxon>
    </lineage>
</organism>
<protein>
    <recommendedName>
        <fullName evidence="3">Ribulokinase</fullName>
    </recommendedName>
</protein>
<evidence type="ECO:0000313" key="2">
    <source>
        <dbReference type="Proteomes" id="UP000324392"/>
    </source>
</evidence>
<accession>A0A455VG64</accession>
<dbReference type="AlphaFoldDB" id="A0A455VG64"/>
<name>A0A455VG64_9GAMM</name>